<dbReference type="EMBL" id="JAFFZN010000001">
    <property type="protein sequence ID" value="MBO8184005.1"/>
    <property type="molecule type" value="Genomic_DNA"/>
</dbReference>
<gene>
    <name evidence="4" type="ORF">JW592_00665</name>
</gene>
<evidence type="ECO:0000259" key="3">
    <source>
        <dbReference type="Pfam" id="PF00109"/>
    </source>
</evidence>
<keyword evidence="1" id="KW-0808">Transferase</keyword>
<reference evidence="4 5" key="1">
    <citation type="submission" date="2021-02" db="EMBL/GenBank/DDBJ databases">
        <title>Streptomyces spirodelae sp. nov., isolated from duckweed.</title>
        <authorList>
            <person name="Saimee Y."/>
            <person name="Duangmal K."/>
        </authorList>
    </citation>
    <scope>NUCLEOTIDE SEQUENCE [LARGE SCALE GENOMIC DNA]</scope>
    <source>
        <strain evidence="4 5">DW4-2</strain>
    </source>
</reference>
<proteinExistence type="predicted"/>
<dbReference type="Gene3D" id="3.40.47.10">
    <property type="match status" value="1"/>
</dbReference>
<accession>A0ABS3WLL0</accession>
<feature type="region of interest" description="Disordered" evidence="2">
    <location>
        <begin position="320"/>
        <end position="344"/>
    </location>
</feature>
<comment type="caution">
    <text evidence="4">The sequence shown here is derived from an EMBL/GenBank/DDBJ whole genome shotgun (WGS) entry which is preliminary data.</text>
</comment>
<feature type="domain" description="Beta-ketoacyl synthase-like N-terminal" evidence="3">
    <location>
        <begin position="28"/>
        <end position="186"/>
    </location>
</feature>
<dbReference type="InterPro" id="IPR016039">
    <property type="entry name" value="Thiolase-like"/>
</dbReference>
<dbReference type="PANTHER" id="PTHR11712">
    <property type="entry name" value="POLYKETIDE SYNTHASE-RELATED"/>
    <property type="match status" value="1"/>
</dbReference>
<keyword evidence="5" id="KW-1185">Reference proteome</keyword>
<dbReference type="Pfam" id="PF00109">
    <property type="entry name" value="ketoacyl-synt"/>
    <property type="match status" value="1"/>
</dbReference>
<dbReference type="InterPro" id="IPR014030">
    <property type="entry name" value="Ketoacyl_synth_N"/>
</dbReference>
<evidence type="ECO:0000313" key="4">
    <source>
        <dbReference type="EMBL" id="MBO8184005.1"/>
    </source>
</evidence>
<dbReference type="SUPFAM" id="SSF53901">
    <property type="entry name" value="Thiolase-like"/>
    <property type="match status" value="1"/>
</dbReference>
<dbReference type="RefSeq" id="WP_209262822.1">
    <property type="nucleotide sequence ID" value="NZ_JAFFZN010000001.1"/>
</dbReference>
<name>A0ABS3WLL0_9ACTN</name>
<evidence type="ECO:0000256" key="1">
    <source>
        <dbReference type="ARBA" id="ARBA00022679"/>
    </source>
</evidence>
<evidence type="ECO:0000313" key="5">
    <source>
        <dbReference type="Proteomes" id="UP001518976"/>
    </source>
</evidence>
<evidence type="ECO:0000256" key="2">
    <source>
        <dbReference type="SAM" id="MobiDB-lite"/>
    </source>
</evidence>
<protein>
    <submittedName>
        <fullName evidence="4">3-oxoacyl-ACP synthase</fullName>
    </submittedName>
</protein>
<sequence length="344" mass="34142">MSAVATGVGLAVPGAPSATDLTTRSAEGAAPFDPAARIGKKGLRYLDQATRLALCAGRDALNAAGLLTGDARLTATGGGAPVVDAELLVPAESVAVVVSSNFGNLDSVCEVATTIGSDGGTRLLSPVYAPRLSSNVTASEVAIRFGLRGPNLMMCNGPTSGLDAVHWAMVLLSGDRARHVLVVGAEPANDIVGRLTGHEYPFDGAAALVLESPGTAGERGAPVLAGLGGYVRTGGLADCVSALGGAPRAWFAPHQASAEVLPGVLRHRLEDRWGPASGALGVLQCAAAAGHFADGGEGPVHAVAGTDADDAVAGLVLTSPDGATPRDGVTVPDAAVTGDEVSRA</sequence>
<organism evidence="4 5">
    <name type="scientific">Streptomyces spirodelae</name>
    <dbReference type="NCBI Taxonomy" id="2812904"/>
    <lineage>
        <taxon>Bacteria</taxon>
        <taxon>Bacillati</taxon>
        <taxon>Actinomycetota</taxon>
        <taxon>Actinomycetes</taxon>
        <taxon>Kitasatosporales</taxon>
        <taxon>Streptomycetaceae</taxon>
        <taxon>Streptomyces</taxon>
    </lineage>
</organism>
<dbReference type="InterPro" id="IPR000794">
    <property type="entry name" value="Beta-ketoacyl_synthase"/>
</dbReference>
<dbReference type="Proteomes" id="UP001518976">
    <property type="component" value="Unassembled WGS sequence"/>
</dbReference>
<dbReference type="PANTHER" id="PTHR11712:SF336">
    <property type="entry name" value="3-OXOACYL-[ACYL-CARRIER-PROTEIN] SYNTHASE, MITOCHONDRIAL"/>
    <property type="match status" value="1"/>
</dbReference>